<evidence type="ECO:0000313" key="3">
    <source>
        <dbReference type="Proteomes" id="UP001283361"/>
    </source>
</evidence>
<organism evidence="2 3">
    <name type="scientific">Elysia crispata</name>
    <name type="common">lettuce slug</name>
    <dbReference type="NCBI Taxonomy" id="231223"/>
    <lineage>
        <taxon>Eukaryota</taxon>
        <taxon>Metazoa</taxon>
        <taxon>Spiralia</taxon>
        <taxon>Lophotrochozoa</taxon>
        <taxon>Mollusca</taxon>
        <taxon>Gastropoda</taxon>
        <taxon>Heterobranchia</taxon>
        <taxon>Euthyneura</taxon>
        <taxon>Panpulmonata</taxon>
        <taxon>Sacoglossa</taxon>
        <taxon>Placobranchoidea</taxon>
        <taxon>Plakobranchidae</taxon>
        <taxon>Elysia</taxon>
    </lineage>
</organism>
<feature type="region of interest" description="Disordered" evidence="1">
    <location>
        <begin position="84"/>
        <end position="107"/>
    </location>
</feature>
<dbReference type="AlphaFoldDB" id="A0AAE0ZU91"/>
<feature type="compositionally biased region" description="Low complexity" evidence="1">
    <location>
        <begin position="28"/>
        <end position="41"/>
    </location>
</feature>
<name>A0AAE0ZU91_9GAST</name>
<proteinExistence type="predicted"/>
<feature type="region of interest" description="Disordered" evidence="1">
    <location>
        <begin position="19"/>
        <end position="68"/>
    </location>
</feature>
<reference evidence="2" key="1">
    <citation type="journal article" date="2023" name="G3 (Bethesda)">
        <title>A reference genome for the long-term kleptoplast-retaining sea slug Elysia crispata morphotype clarki.</title>
        <authorList>
            <person name="Eastman K.E."/>
            <person name="Pendleton A.L."/>
            <person name="Shaikh M.A."/>
            <person name="Suttiyut T."/>
            <person name="Ogas R."/>
            <person name="Tomko P."/>
            <person name="Gavelis G."/>
            <person name="Widhalm J.R."/>
            <person name="Wisecaver J.H."/>
        </authorList>
    </citation>
    <scope>NUCLEOTIDE SEQUENCE</scope>
    <source>
        <strain evidence="2">ECLA1</strain>
    </source>
</reference>
<comment type="caution">
    <text evidence="2">The sequence shown here is derived from an EMBL/GenBank/DDBJ whole genome shotgun (WGS) entry which is preliminary data.</text>
</comment>
<accession>A0AAE0ZU91</accession>
<evidence type="ECO:0000256" key="1">
    <source>
        <dbReference type="SAM" id="MobiDB-lite"/>
    </source>
</evidence>
<sequence length="107" mass="11291">MACHCYSQSEVGIEIACHHPQSTRGPSRDSLSPPSLNPSQSGVGAPIDKYSLSPPSVNPGSEPTWPVTTLSQPEVRAEIACLHLHSTRGPSQDSLLPPSVNPGSEPR</sequence>
<evidence type="ECO:0000313" key="2">
    <source>
        <dbReference type="EMBL" id="KAK3775525.1"/>
    </source>
</evidence>
<gene>
    <name evidence="2" type="ORF">RRG08_041307</name>
</gene>
<keyword evidence="3" id="KW-1185">Reference proteome</keyword>
<dbReference type="EMBL" id="JAWDGP010003315">
    <property type="protein sequence ID" value="KAK3775525.1"/>
    <property type="molecule type" value="Genomic_DNA"/>
</dbReference>
<dbReference type="Proteomes" id="UP001283361">
    <property type="component" value="Unassembled WGS sequence"/>
</dbReference>
<feature type="compositionally biased region" description="Polar residues" evidence="1">
    <location>
        <begin position="53"/>
        <end position="68"/>
    </location>
</feature>
<protein>
    <submittedName>
        <fullName evidence="2">Uncharacterized protein</fullName>
    </submittedName>
</protein>